<keyword evidence="1" id="KW-1133">Transmembrane helix</keyword>
<comment type="caution">
    <text evidence="2">The sequence shown here is derived from an EMBL/GenBank/DDBJ whole genome shotgun (WGS) entry which is preliminary data.</text>
</comment>
<keyword evidence="1" id="KW-0472">Membrane</keyword>
<organism evidence="2 3">
    <name type="scientific">Neobacillus driksii</name>
    <dbReference type="NCBI Taxonomy" id="3035913"/>
    <lineage>
        <taxon>Bacteria</taxon>
        <taxon>Bacillati</taxon>
        <taxon>Bacillota</taxon>
        <taxon>Bacilli</taxon>
        <taxon>Bacillales</taxon>
        <taxon>Bacillaceae</taxon>
        <taxon>Neobacillus</taxon>
    </lineage>
</organism>
<feature type="transmembrane region" description="Helical" evidence="1">
    <location>
        <begin position="6"/>
        <end position="22"/>
    </location>
</feature>
<evidence type="ECO:0000256" key="1">
    <source>
        <dbReference type="SAM" id="Phobius"/>
    </source>
</evidence>
<protein>
    <submittedName>
        <fullName evidence="2">Uncharacterized protein</fullName>
    </submittedName>
</protein>
<evidence type="ECO:0000313" key="3">
    <source>
        <dbReference type="Proteomes" id="UP001241748"/>
    </source>
</evidence>
<keyword evidence="3" id="KW-1185">Reference proteome</keyword>
<feature type="transmembrane region" description="Helical" evidence="1">
    <location>
        <begin position="63"/>
        <end position="82"/>
    </location>
</feature>
<gene>
    <name evidence="2" type="ORF">P5G62_010810</name>
</gene>
<keyword evidence="1" id="KW-0812">Transmembrane</keyword>
<proteinExistence type="predicted"/>
<dbReference type="Proteomes" id="UP001241748">
    <property type="component" value="Unassembled WGS sequence"/>
</dbReference>
<dbReference type="EMBL" id="JAROBZ020000001">
    <property type="protein sequence ID" value="MFB3167599.1"/>
    <property type="molecule type" value="Genomic_DNA"/>
</dbReference>
<reference evidence="2 3" key="1">
    <citation type="submission" date="2024-05" db="EMBL/GenBank/DDBJ databases">
        <authorList>
            <person name="Venkateswaran K."/>
        </authorList>
    </citation>
    <scope>NUCLEOTIDE SEQUENCE [LARGE SCALE GENOMIC DNA]</scope>
    <source>
        <strain evidence="2 3">179-C4-2-HS</strain>
    </source>
</reference>
<evidence type="ECO:0000313" key="2">
    <source>
        <dbReference type="EMBL" id="MFB3167599.1"/>
    </source>
</evidence>
<sequence length="84" mass="9709">MYIYLIVFLLIVVASVILLTFGKSNPYSLWTGLLLLLGSFAHYIYMIQYIILPTLEESQGLYVLLVFPVYQVFIFTFIFSGIRS</sequence>
<accession>A0ABV4YRV6</accession>
<feature type="transmembrane region" description="Helical" evidence="1">
    <location>
        <begin position="29"/>
        <end position="51"/>
    </location>
</feature>
<name>A0ABV4YRV6_9BACI</name>
<dbReference type="RefSeq" id="WP_306074308.1">
    <property type="nucleotide sequence ID" value="NZ_JAROBZ020000001.1"/>
</dbReference>